<accession>A0AAV6L157</accession>
<name>A0AAV6L157_9ERIC</name>
<gene>
    <name evidence="1" type="ORF">RHGRI_008376</name>
</gene>
<protein>
    <submittedName>
        <fullName evidence="1">Uncharacterized protein</fullName>
    </submittedName>
</protein>
<organism evidence="1 2">
    <name type="scientific">Rhododendron griersonianum</name>
    <dbReference type="NCBI Taxonomy" id="479676"/>
    <lineage>
        <taxon>Eukaryota</taxon>
        <taxon>Viridiplantae</taxon>
        <taxon>Streptophyta</taxon>
        <taxon>Embryophyta</taxon>
        <taxon>Tracheophyta</taxon>
        <taxon>Spermatophyta</taxon>
        <taxon>Magnoliopsida</taxon>
        <taxon>eudicotyledons</taxon>
        <taxon>Gunneridae</taxon>
        <taxon>Pentapetalae</taxon>
        <taxon>asterids</taxon>
        <taxon>Ericales</taxon>
        <taxon>Ericaceae</taxon>
        <taxon>Ericoideae</taxon>
        <taxon>Rhodoreae</taxon>
        <taxon>Rhododendron</taxon>
    </lineage>
</organism>
<evidence type="ECO:0000313" key="2">
    <source>
        <dbReference type="Proteomes" id="UP000823749"/>
    </source>
</evidence>
<dbReference type="Proteomes" id="UP000823749">
    <property type="component" value="Chromosome 3"/>
</dbReference>
<keyword evidence="2" id="KW-1185">Reference proteome</keyword>
<evidence type="ECO:0000313" key="1">
    <source>
        <dbReference type="EMBL" id="KAG5558420.1"/>
    </source>
</evidence>
<sequence>MLILEDDQMMLPFILSSLNEPELLSVYFLRNLHVSVEVSYSLTAIVVTILHLHLLYGEHHMLYQLCSSEQTLVAQSDFLLRVVPNFFRILIPLGLGFTHWFSKLRDFLDDVLEEESDKIFFDNNTSSFQSEIDWESPPRFDEYADDEFEISEANVIEDIVHVAIQEDGTVGKIIDGSNETKFMSLDSSSVMSSMKLLEARLGHVSLEAPSRLVLAMYPMKSSAMSPMKLLESRLGHVSHEALSRLGSAMSPMKIPRD</sequence>
<comment type="caution">
    <text evidence="1">The sequence shown here is derived from an EMBL/GenBank/DDBJ whole genome shotgun (WGS) entry which is preliminary data.</text>
</comment>
<dbReference type="EMBL" id="JACTNZ010000003">
    <property type="protein sequence ID" value="KAG5558420.1"/>
    <property type="molecule type" value="Genomic_DNA"/>
</dbReference>
<proteinExistence type="predicted"/>
<dbReference type="AlphaFoldDB" id="A0AAV6L157"/>
<reference evidence="1" key="1">
    <citation type="submission" date="2020-08" db="EMBL/GenBank/DDBJ databases">
        <title>Plant Genome Project.</title>
        <authorList>
            <person name="Zhang R.-G."/>
        </authorList>
    </citation>
    <scope>NUCLEOTIDE SEQUENCE</scope>
    <source>
        <strain evidence="1">WSP0</strain>
        <tissue evidence="1">Leaf</tissue>
    </source>
</reference>